<evidence type="ECO:0000256" key="5">
    <source>
        <dbReference type="ARBA" id="ARBA00023033"/>
    </source>
</evidence>
<keyword evidence="4" id="KW-0560">Oxidoreductase</keyword>
<organism evidence="8 9">
    <name type="scientific">Lomentospora prolificans</name>
    <dbReference type="NCBI Taxonomy" id="41688"/>
    <lineage>
        <taxon>Eukaryota</taxon>
        <taxon>Fungi</taxon>
        <taxon>Dikarya</taxon>
        <taxon>Ascomycota</taxon>
        <taxon>Pezizomycotina</taxon>
        <taxon>Sordariomycetes</taxon>
        <taxon>Hypocreomycetidae</taxon>
        <taxon>Microascales</taxon>
        <taxon>Microascaceae</taxon>
        <taxon>Lomentospora</taxon>
    </lineage>
</organism>
<feature type="region of interest" description="Disordered" evidence="6">
    <location>
        <begin position="500"/>
        <end position="549"/>
    </location>
</feature>
<dbReference type="Pfam" id="PF01494">
    <property type="entry name" value="FAD_binding_3"/>
    <property type="match status" value="1"/>
</dbReference>
<dbReference type="GO" id="GO:0071949">
    <property type="term" value="F:FAD binding"/>
    <property type="evidence" value="ECO:0007669"/>
    <property type="project" value="InterPro"/>
</dbReference>
<gene>
    <name evidence="8" type="ORF">jhhlp_003640</name>
</gene>
<dbReference type="InParanoid" id="A0A2N3N9F1"/>
<dbReference type="InterPro" id="IPR002938">
    <property type="entry name" value="FAD-bd"/>
</dbReference>
<dbReference type="InterPro" id="IPR036188">
    <property type="entry name" value="FAD/NAD-bd_sf"/>
</dbReference>
<evidence type="ECO:0000259" key="7">
    <source>
        <dbReference type="Pfam" id="PF01494"/>
    </source>
</evidence>
<dbReference type="GO" id="GO:0004497">
    <property type="term" value="F:monooxygenase activity"/>
    <property type="evidence" value="ECO:0007669"/>
    <property type="project" value="UniProtKB-KW"/>
</dbReference>
<keyword evidence="3" id="KW-0274">FAD</keyword>
<dbReference type="VEuPathDB" id="FungiDB:jhhlp_003640"/>
<dbReference type="OrthoDB" id="1878542at2759"/>
<comment type="caution">
    <text evidence="8">The sequence shown here is derived from an EMBL/GenBank/DDBJ whole genome shotgun (WGS) entry which is preliminary data.</text>
</comment>
<dbReference type="AlphaFoldDB" id="A0A2N3N9F1"/>
<dbReference type="SUPFAM" id="SSF51905">
    <property type="entry name" value="FAD/NAD(P)-binding domain"/>
    <property type="match status" value="1"/>
</dbReference>
<dbReference type="InterPro" id="IPR050493">
    <property type="entry name" value="FAD-dep_Monooxygenase_BioMet"/>
</dbReference>
<dbReference type="FunFam" id="3.50.50.60:FF:000115">
    <property type="entry name" value="Salicylate hydroxylase, putative"/>
    <property type="match status" value="1"/>
</dbReference>
<reference evidence="8 9" key="1">
    <citation type="journal article" date="2017" name="G3 (Bethesda)">
        <title>First Draft Genome Sequence of the Pathogenic Fungus Lomentospora prolificans (Formerly Scedosporium prolificans).</title>
        <authorList>
            <person name="Luo R."/>
            <person name="Zimin A."/>
            <person name="Workman R."/>
            <person name="Fan Y."/>
            <person name="Pertea G."/>
            <person name="Grossman N."/>
            <person name="Wear M.P."/>
            <person name="Jia B."/>
            <person name="Miller H."/>
            <person name="Casadevall A."/>
            <person name="Timp W."/>
            <person name="Zhang S.X."/>
            <person name="Salzberg S.L."/>
        </authorList>
    </citation>
    <scope>NUCLEOTIDE SEQUENCE [LARGE SCALE GENOMIC DNA]</scope>
    <source>
        <strain evidence="8 9">JHH-5317</strain>
    </source>
</reference>
<dbReference type="PANTHER" id="PTHR13789:SF147">
    <property type="entry name" value="PUTATIVE (AFU_ORTHOLOGUE AFUA_2G01950)-RELATED"/>
    <property type="match status" value="1"/>
</dbReference>
<accession>A0A2N3N9F1</accession>
<dbReference type="STRING" id="41688.A0A2N3N9F1"/>
<evidence type="ECO:0000256" key="4">
    <source>
        <dbReference type="ARBA" id="ARBA00023002"/>
    </source>
</evidence>
<evidence type="ECO:0000256" key="1">
    <source>
        <dbReference type="ARBA" id="ARBA00007992"/>
    </source>
</evidence>
<dbReference type="SUPFAM" id="SSF54373">
    <property type="entry name" value="FAD-linked reductases, C-terminal domain"/>
    <property type="match status" value="1"/>
</dbReference>
<keyword evidence="9" id="KW-1185">Reference proteome</keyword>
<comment type="similarity">
    <text evidence="1">Belongs to the paxM FAD-dependent monooxygenase family.</text>
</comment>
<evidence type="ECO:0000256" key="2">
    <source>
        <dbReference type="ARBA" id="ARBA00022630"/>
    </source>
</evidence>
<protein>
    <recommendedName>
        <fullName evidence="7">FAD-binding domain-containing protein</fullName>
    </recommendedName>
</protein>
<dbReference type="Proteomes" id="UP000233524">
    <property type="component" value="Unassembled WGS sequence"/>
</dbReference>
<evidence type="ECO:0000313" key="9">
    <source>
        <dbReference type="Proteomes" id="UP000233524"/>
    </source>
</evidence>
<keyword evidence="2" id="KW-0285">Flavoprotein</keyword>
<dbReference type="EMBL" id="NLAX01000010">
    <property type="protein sequence ID" value="PKS09027.1"/>
    <property type="molecule type" value="Genomic_DNA"/>
</dbReference>
<keyword evidence="5" id="KW-0503">Monooxygenase</keyword>
<dbReference type="Gene3D" id="3.50.50.60">
    <property type="entry name" value="FAD/NAD(P)-binding domain"/>
    <property type="match status" value="1"/>
</dbReference>
<evidence type="ECO:0000256" key="3">
    <source>
        <dbReference type="ARBA" id="ARBA00022827"/>
    </source>
</evidence>
<evidence type="ECO:0000256" key="6">
    <source>
        <dbReference type="SAM" id="MobiDB-lite"/>
    </source>
</evidence>
<evidence type="ECO:0000313" key="8">
    <source>
        <dbReference type="EMBL" id="PKS09027.1"/>
    </source>
</evidence>
<feature type="compositionally biased region" description="Polar residues" evidence="6">
    <location>
        <begin position="540"/>
        <end position="549"/>
    </location>
</feature>
<name>A0A2N3N9F1_9PEZI</name>
<proteinExistence type="inferred from homology"/>
<feature type="domain" description="FAD-binding" evidence="7">
    <location>
        <begin position="62"/>
        <end position="395"/>
    </location>
</feature>
<dbReference type="PANTHER" id="PTHR13789">
    <property type="entry name" value="MONOOXYGENASE"/>
    <property type="match status" value="1"/>
</dbReference>
<dbReference type="PRINTS" id="PR00420">
    <property type="entry name" value="RNGMNOXGNASE"/>
</dbReference>
<sequence length="549" mass="59524">MAENGTERASPACFLSERHLYAASESAMSSPFDLRIAVIGAGNTTRERAPSLPSWRPPCMGGLGTALALAKKGFKNIDVYENASNLGFVGAGIQTAPNMARILDRLGCWKDVLKGSTQVKGSSIRPIASYVEGSTNEELSRVPMPNIEQLYGYPHCTGHRSDLAGAMYSACKRESAIKFHFGTPLIEVTGFSPKPTFRVQPRNAEPYTVRVDVLLAADGIKSLTRTAVLAASGVSGEEAETEQAAYRIMLQREDMEKDPELLELIDSDYVIRWIGEKRHIIAYPVADKTIYNLSTTQPDKNFASAPSATYTTRGDKSVMLDVFGDFCPLVQKMLNLVPEGEVCEWRLRMHKQLPTWTHGSVALLGDACHPTLPHLSQGAAMAIEDGAVLAEVLSLAPDAKPETVARCLKVFELSRKEWCTSLVELAYFSGRTLHLGEGKAKEERDKQFAQAKANGEGAVPDKWASPEVQKMIYSNDCVANVQRDFDELFAKAAELSNGSCENGTNGAPKLEEREGATPVPENIAATATADSLKKAKMDSAGQNGTAQTA</sequence>